<dbReference type="GO" id="GO:0015109">
    <property type="term" value="F:chromate transmembrane transporter activity"/>
    <property type="evidence" value="ECO:0007669"/>
    <property type="project" value="InterPro"/>
</dbReference>
<evidence type="ECO:0000256" key="1">
    <source>
        <dbReference type="ARBA" id="ARBA00004651"/>
    </source>
</evidence>
<accession>A0A239KSG3</accession>
<comment type="similarity">
    <text evidence="2">Belongs to the chromate ion transporter (CHR) (TC 2.A.51) family.</text>
</comment>
<dbReference type="OrthoDB" id="8969999at2"/>
<keyword evidence="5 7" id="KW-1133">Transmembrane helix</keyword>
<keyword evidence="4 7" id="KW-0812">Transmembrane</keyword>
<proteinExistence type="inferred from homology"/>
<evidence type="ECO:0000256" key="7">
    <source>
        <dbReference type="SAM" id="Phobius"/>
    </source>
</evidence>
<dbReference type="PIRSF" id="PIRSF004810">
    <property type="entry name" value="ChrA"/>
    <property type="match status" value="1"/>
</dbReference>
<comment type="subcellular location">
    <subcellularLocation>
        <location evidence="1">Cell membrane</location>
        <topology evidence="1">Multi-pass membrane protein</topology>
    </subcellularLocation>
</comment>
<sequence length="404" mass="40843">MTDSSSTQPPRGEGTPREVFAAFLKLGLTSFGGPIAHLGYFRDELVTRRGWLDDHAYADLVALCQFLPGPASSQVGFALGMMRAGWLGALAAFTAFTLPSALLLLAFALSASAISGPLGTGILHGLKIVAVAIVAQAVWGMARTLCPDRARTGIAVGAVALLAFLPGAIGMVAAIAFGALAGLAFGRGSGAPLGGHLSMPVRNAQAGVAIATFLALLLLMPLAASWSQALAVFDSFYRAGALVFGGGHVVLPLLQAETVAPGWVTPDAFLAGYGAAQAVPGPLFTFAAYLGAVLGPAPNGVAGAAIALVAVFLPGFLILVGVLPFWDRFRSMAAAQSLMQGANAAVVGILGAALYDPVFTSAIGGMKDFALALACFVLLTIWKAPPWAVVIVAAAGGAALAVFS</sequence>
<feature type="transmembrane region" description="Helical" evidence="7">
    <location>
        <begin position="121"/>
        <end position="142"/>
    </location>
</feature>
<dbReference type="Proteomes" id="UP000198426">
    <property type="component" value="Unassembled WGS sequence"/>
</dbReference>
<keyword evidence="3" id="KW-1003">Cell membrane</keyword>
<evidence type="ECO:0000313" key="8">
    <source>
        <dbReference type="EMBL" id="SNT20144.1"/>
    </source>
</evidence>
<gene>
    <name evidence="8" type="ORF">SAMN05421757_107274</name>
</gene>
<keyword evidence="6 7" id="KW-0472">Membrane</keyword>
<organism evidence="8 9">
    <name type="scientific">Tropicimonas sediminicola</name>
    <dbReference type="NCBI Taxonomy" id="1031541"/>
    <lineage>
        <taxon>Bacteria</taxon>
        <taxon>Pseudomonadati</taxon>
        <taxon>Pseudomonadota</taxon>
        <taxon>Alphaproteobacteria</taxon>
        <taxon>Rhodobacterales</taxon>
        <taxon>Roseobacteraceae</taxon>
        <taxon>Tropicimonas</taxon>
    </lineage>
</organism>
<feature type="transmembrane region" description="Helical" evidence="7">
    <location>
        <begin position="204"/>
        <end position="224"/>
    </location>
</feature>
<feature type="transmembrane region" description="Helical" evidence="7">
    <location>
        <begin position="86"/>
        <end position="109"/>
    </location>
</feature>
<feature type="transmembrane region" description="Helical" evidence="7">
    <location>
        <begin position="338"/>
        <end position="355"/>
    </location>
</feature>
<keyword evidence="9" id="KW-1185">Reference proteome</keyword>
<dbReference type="NCBIfam" id="TIGR00937">
    <property type="entry name" value="2A51"/>
    <property type="match status" value="1"/>
</dbReference>
<dbReference type="PANTHER" id="PTHR33567:SF3">
    <property type="entry name" value="CHROMATE ION TRANSPORTER (EUROFUNG)"/>
    <property type="match status" value="1"/>
</dbReference>
<evidence type="ECO:0000256" key="4">
    <source>
        <dbReference type="ARBA" id="ARBA00022692"/>
    </source>
</evidence>
<feature type="transmembrane region" description="Helical" evidence="7">
    <location>
        <begin position="20"/>
        <end position="41"/>
    </location>
</feature>
<dbReference type="InterPro" id="IPR003370">
    <property type="entry name" value="Chromate_transpt"/>
</dbReference>
<feature type="transmembrane region" description="Helical" evidence="7">
    <location>
        <begin position="301"/>
        <end position="326"/>
    </location>
</feature>
<evidence type="ECO:0000256" key="6">
    <source>
        <dbReference type="ARBA" id="ARBA00023136"/>
    </source>
</evidence>
<reference evidence="8 9" key="1">
    <citation type="submission" date="2017-06" db="EMBL/GenBank/DDBJ databases">
        <authorList>
            <person name="Kim H.J."/>
            <person name="Triplett B.A."/>
        </authorList>
    </citation>
    <scope>NUCLEOTIDE SEQUENCE [LARGE SCALE GENOMIC DNA]</scope>
    <source>
        <strain evidence="8 9">DSM 29339</strain>
    </source>
</reference>
<dbReference type="InterPro" id="IPR014047">
    <property type="entry name" value="Chr_Tranpt_l_chain"/>
</dbReference>
<name>A0A239KSG3_9RHOB</name>
<dbReference type="Pfam" id="PF02417">
    <property type="entry name" value="Chromate_transp"/>
    <property type="match status" value="2"/>
</dbReference>
<dbReference type="EMBL" id="FZOY01000007">
    <property type="protein sequence ID" value="SNT20144.1"/>
    <property type="molecule type" value="Genomic_DNA"/>
</dbReference>
<dbReference type="GO" id="GO:0005886">
    <property type="term" value="C:plasma membrane"/>
    <property type="evidence" value="ECO:0007669"/>
    <property type="project" value="UniProtKB-SubCell"/>
</dbReference>
<feature type="transmembrane region" description="Helical" evidence="7">
    <location>
        <begin position="387"/>
        <end position="403"/>
    </location>
</feature>
<feature type="transmembrane region" description="Helical" evidence="7">
    <location>
        <begin position="154"/>
        <end position="184"/>
    </location>
</feature>
<protein>
    <submittedName>
        <fullName evidence="8">Chromate transporter</fullName>
    </submittedName>
</protein>
<feature type="transmembrane region" description="Helical" evidence="7">
    <location>
        <begin position="274"/>
        <end position="294"/>
    </location>
</feature>
<dbReference type="RefSeq" id="WP_089234477.1">
    <property type="nucleotide sequence ID" value="NZ_FZOY01000007.1"/>
</dbReference>
<evidence type="ECO:0000256" key="5">
    <source>
        <dbReference type="ARBA" id="ARBA00022989"/>
    </source>
</evidence>
<evidence type="ECO:0000313" key="9">
    <source>
        <dbReference type="Proteomes" id="UP000198426"/>
    </source>
</evidence>
<evidence type="ECO:0000256" key="3">
    <source>
        <dbReference type="ARBA" id="ARBA00022475"/>
    </source>
</evidence>
<dbReference type="PANTHER" id="PTHR33567">
    <property type="entry name" value="CHROMATE ION TRANSPORTER (EUROFUNG)"/>
    <property type="match status" value="1"/>
</dbReference>
<evidence type="ECO:0000256" key="2">
    <source>
        <dbReference type="ARBA" id="ARBA00005262"/>
    </source>
</evidence>
<dbReference type="AlphaFoldDB" id="A0A239KSG3"/>